<feature type="region of interest" description="Disordered" evidence="1">
    <location>
        <begin position="1"/>
        <end position="55"/>
    </location>
</feature>
<dbReference type="AlphaFoldDB" id="A0A3L6S576"/>
<organism evidence="2 3">
    <name type="scientific">Panicum miliaceum</name>
    <name type="common">Proso millet</name>
    <name type="synonym">Broomcorn millet</name>
    <dbReference type="NCBI Taxonomy" id="4540"/>
    <lineage>
        <taxon>Eukaryota</taxon>
        <taxon>Viridiplantae</taxon>
        <taxon>Streptophyta</taxon>
        <taxon>Embryophyta</taxon>
        <taxon>Tracheophyta</taxon>
        <taxon>Spermatophyta</taxon>
        <taxon>Magnoliopsida</taxon>
        <taxon>Liliopsida</taxon>
        <taxon>Poales</taxon>
        <taxon>Poaceae</taxon>
        <taxon>PACMAD clade</taxon>
        <taxon>Panicoideae</taxon>
        <taxon>Panicodae</taxon>
        <taxon>Paniceae</taxon>
        <taxon>Panicinae</taxon>
        <taxon>Panicum</taxon>
        <taxon>Panicum sect. Panicum</taxon>
    </lineage>
</organism>
<reference evidence="3" key="1">
    <citation type="journal article" date="2019" name="Nat. Commun.">
        <title>The genome of broomcorn millet.</title>
        <authorList>
            <person name="Zou C."/>
            <person name="Miki D."/>
            <person name="Li D."/>
            <person name="Tang Q."/>
            <person name="Xiao L."/>
            <person name="Rajput S."/>
            <person name="Deng P."/>
            <person name="Jia W."/>
            <person name="Huang R."/>
            <person name="Zhang M."/>
            <person name="Sun Y."/>
            <person name="Hu J."/>
            <person name="Fu X."/>
            <person name="Schnable P.S."/>
            <person name="Li F."/>
            <person name="Zhang H."/>
            <person name="Feng B."/>
            <person name="Zhu X."/>
            <person name="Liu R."/>
            <person name="Schnable J.C."/>
            <person name="Zhu J.-K."/>
            <person name="Zhang H."/>
        </authorList>
    </citation>
    <scope>NUCLEOTIDE SEQUENCE [LARGE SCALE GENOMIC DNA]</scope>
</reference>
<keyword evidence="3" id="KW-1185">Reference proteome</keyword>
<accession>A0A3L6S576</accession>
<comment type="caution">
    <text evidence="2">The sequence shown here is derived from an EMBL/GenBank/DDBJ whole genome shotgun (WGS) entry which is preliminary data.</text>
</comment>
<evidence type="ECO:0000313" key="2">
    <source>
        <dbReference type="EMBL" id="RLN16120.1"/>
    </source>
</evidence>
<evidence type="ECO:0000256" key="1">
    <source>
        <dbReference type="SAM" id="MobiDB-lite"/>
    </source>
</evidence>
<dbReference type="Proteomes" id="UP000275267">
    <property type="component" value="Unassembled WGS sequence"/>
</dbReference>
<evidence type="ECO:0000313" key="3">
    <source>
        <dbReference type="Proteomes" id="UP000275267"/>
    </source>
</evidence>
<sequence length="116" mass="12584">MPSPEEAASARHGHHRDGDGDDDRLPSDVHAPRPLLTDGVKEDESGVPPSSLPWSVTSSCISSRQKSDFIVASDGVCLYGNLLLKNLNSVCMCWICNVAPSVFRVLEPSVCMCRMK</sequence>
<name>A0A3L6S576_PANMI</name>
<gene>
    <name evidence="2" type="ORF">C2845_PM02G15400</name>
</gene>
<protein>
    <submittedName>
        <fullName evidence="2">Uncharacterized protein</fullName>
    </submittedName>
</protein>
<dbReference type="EMBL" id="PQIB02000005">
    <property type="protein sequence ID" value="RLN16120.1"/>
    <property type="molecule type" value="Genomic_DNA"/>
</dbReference>
<proteinExistence type="predicted"/>